<dbReference type="Proteomes" id="UP001163321">
    <property type="component" value="Chromosome 1"/>
</dbReference>
<organism evidence="1 2">
    <name type="scientific">Peronosclerospora sorghi</name>
    <dbReference type="NCBI Taxonomy" id="230839"/>
    <lineage>
        <taxon>Eukaryota</taxon>
        <taxon>Sar</taxon>
        <taxon>Stramenopiles</taxon>
        <taxon>Oomycota</taxon>
        <taxon>Peronosporomycetes</taxon>
        <taxon>Peronosporales</taxon>
        <taxon>Peronosporaceae</taxon>
        <taxon>Peronosclerospora</taxon>
    </lineage>
</organism>
<keyword evidence="2" id="KW-1185">Reference proteome</keyword>
<proteinExistence type="predicted"/>
<accession>A0ACC0WVQ5</accession>
<reference evidence="1 2" key="1">
    <citation type="journal article" date="2022" name="bioRxiv">
        <title>The genome of the oomycete Peronosclerospora sorghi, a cosmopolitan pathogen of maize and sorghum, is inflated with dispersed pseudogenes.</title>
        <authorList>
            <person name="Fletcher K."/>
            <person name="Martin F."/>
            <person name="Isakeit T."/>
            <person name="Cavanaugh K."/>
            <person name="Magill C."/>
            <person name="Michelmore R."/>
        </authorList>
    </citation>
    <scope>NUCLEOTIDE SEQUENCE [LARGE SCALE GENOMIC DNA]</scope>
    <source>
        <strain evidence="1">P6</strain>
    </source>
</reference>
<evidence type="ECO:0000313" key="2">
    <source>
        <dbReference type="Proteomes" id="UP001163321"/>
    </source>
</evidence>
<protein>
    <submittedName>
        <fullName evidence="1">Uncharacterized protein</fullName>
    </submittedName>
</protein>
<sequence length="98" mass="10609">MIVIASDNKSKATTVVAARLLGSTCYGLCEIMVFHPVNTIAKRLMTNRDPVHGLAGLNQVIFRDPYEKPVLARYRSLFPGLGFAAGYNVSINLVASPS</sequence>
<gene>
    <name evidence="1" type="ORF">PsorP6_001517</name>
</gene>
<name>A0ACC0WVQ5_9STRA</name>
<evidence type="ECO:0000313" key="1">
    <source>
        <dbReference type="EMBL" id="KAI9922316.1"/>
    </source>
</evidence>
<comment type="caution">
    <text evidence="1">The sequence shown here is derived from an EMBL/GenBank/DDBJ whole genome shotgun (WGS) entry which is preliminary data.</text>
</comment>
<dbReference type="EMBL" id="CM047580">
    <property type="protein sequence ID" value="KAI9922316.1"/>
    <property type="molecule type" value="Genomic_DNA"/>
</dbReference>